<dbReference type="InterPro" id="IPR000718">
    <property type="entry name" value="Peptidase_M13"/>
</dbReference>
<sequence>MLTKLSTASVCVLSLLILKIAAAPQGSTPQSTTAPTGPAPTGSPTNGNGLCTTPACVEAAQTILSNMNPKADPCVDFYQFACGGFDAREKIPDDDVMVSAFEQTQKRSD</sequence>
<dbReference type="PANTHER" id="PTHR11733">
    <property type="entry name" value="ZINC METALLOPROTEASE FAMILY M13 NEPRILYSIN-RELATED"/>
    <property type="match status" value="1"/>
</dbReference>
<evidence type="ECO:0000313" key="5">
    <source>
        <dbReference type="Proteomes" id="UP000807716"/>
    </source>
</evidence>
<dbReference type="AlphaFoldDB" id="A0A9P6U064"/>
<gene>
    <name evidence="4" type="ORF">DFQ27_006644</name>
</gene>
<dbReference type="PANTHER" id="PTHR11733:SF167">
    <property type="entry name" value="FI17812P1-RELATED"/>
    <property type="match status" value="1"/>
</dbReference>
<evidence type="ECO:0000256" key="1">
    <source>
        <dbReference type="SAM" id="MobiDB-lite"/>
    </source>
</evidence>
<feature type="signal peptide" evidence="2">
    <location>
        <begin position="1"/>
        <end position="22"/>
    </location>
</feature>
<dbReference type="Pfam" id="PF05649">
    <property type="entry name" value="Peptidase_M13_N"/>
    <property type="match status" value="1"/>
</dbReference>
<dbReference type="GO" id="GO:0004222">
    <property type="term" value="F:metalloendopeptidase activity"/>
    <property type="evidence" value="ECO:0007669"/>
    <property type="project" value="InterPro"/>
</dbReference>
<name>A0A9P6U064_9FUNG</name>
<dbReference type="GO" id="GO:0016485">
    <property type="term" value="P:protein processing"/>
    <property type="evidence" value="ECO:0007669"/>
    <property type="project" value="TreeGrafter"/>
</dbReference>
<accession>A0A9P6U064</accession>
<dbReference type="SUPFAM" id="SSF55486">
    <property type="entry name" value="Metalloproteases ('zincins'), catalytic domain"/>
    <property type="match status" value="1"/>
</dbReference>
<dbReference type="InterPro" id="IPR008753">
    <property type="entry name" value="Peptidase_M13_N"/>
</dbReference>
<proteinExistence type="predicted"/>
<evidence type="ECO:0000313" key="4">
    <source>
        <dbReference type="EMBL" id="KAG0254746.1"/>
    </source>
</evidence>
<dbReference type="PROSITE" id="PS51885">
    <property type="entry name" value="NEPRILYSIN"/>
    <property type="match status" value="1"/>
</dbReference>
<dbReference type="OrthoDB" id="6475849at2759"/>
<dbReference type="InterPro" id="IPR024079">
    <property type="entry name" value="MetalloPept_cat_dom_sf"/>
</dbReference>
<dbReference type="GO" id="GO:0005886">
    <property type="term" value="C:plasma membrane"/>
    <property type="evidence" value="ECO:0007669"/>
    <property type="project" value="TreeGrafter"/>
</dbReference>
<keyword evidence="5" id="KW-1185">Reference proteome</keyword>
<feature type="region of interest" description="Disordered" evidence="1">
    <location>
        <begin position="25"/>
        <end position="48"/>
    </location>
</feature>
<dbReference type="Proteomes" id="UP000807716">
    <property type="component" value="Unassembled WGS sequence"/>
</dbReference>
<keyword evidence="2" id="KW-0732">Signal</keyword>
<protein>
    <recommendedName>
        <fullName evidence="3">Peptidase M13 N-terminal domain-containing protein</fullName>
    </recommendedName>
</protein>
<feature type="chain" id="PRO_5040181686" description="Peptidase M13 N-terminal domain-containing protein" evidence="2">
    <location>
        <begin position="23"/>
        <end position="109"/>
    </location>
</feature>
<feature type="domain" description="Peptidase M13 N-terminal" evidence="3">
    <location>
        <begin position="73"/>
        <end position="108"/>
    </location>
</feature>
<comment type="caution">
    <text evidence="4">The sequence shown here is derived from an EMBL/GenBank/DDBJ whole genome shotgun (WGS) entry which is preliminary data.</text>
</comment>
<evidence type="ECO:0000256" key="2">
    <source>
        <dbReference type="SAM" id="SignalP"/>
    </source>
</evidence>
<evidence type="ECO:0000259" key="3">
    <source>
        <dbReference type="Pfam" id="PF05649"/>
    </source>
</evidence>
<dbReference type="EMBL" id="JAAAJB010000499">
    <property type="protein sequence ID" value="KAG0254746.1"/>
    <property type="molecule type" value="Genomic_DNA"/>
</dbReference>
<dbReference type="Gene3D" id="3.40.390.10">
    <property type="entry name" value="Collagenase (Catalytic Domain)"/>
    <property type="match status" value="1"/>
</dbReference>
<feature type="non-terminal residue" evidence="4">
    <location>
        <position position="109"/>
    </location>
</feature>
<organism evidence="4 5">
    <name type="scientific">Actinomortierella ambigua</name>
    <dbReference type="NCBI Taxonomy" id="1343610"/>
    <lineage>
        <taxon>Eukaryota</taxon>
        <taxon>Fungi</taxon>
        <taxon>Fungi incertae sedis</taxon>
        <taxon>Mucoromycota</taxon>
        <taxon>Mortierellomycotina</taxon>
        <taxon>Mortierellomycetes</taxon>
        <taxon>Mortierellales</taxon>
        <taxon>Mortierellaceae</taxon>
        <taxon>Actinomortierella</taxon>
    </lineage>
</organism>
<reference evidence="4" key="1">
    <citation type="journal article" date="2020" name="Fungal Divers.">
        <title>Resolving the Mortierellaceae phylogeny through synthesis of multi-gene phylogenetics and phylogenomics.</title>
        <authorList>
            <person name="Vandepol N."/>
            <person name="Liber J."/>
            <person name="Desiro A."/>
            <person name="Na H."/>
            <person name="Kennedy M."/>
            <person name="Barry K."/>
            <person name="Grigoriev I.V."/>
            <person name="Miller A.N."/>
            <person name="O'Donnell K."/>
            <person name="Stajich J.E."/>
            <person name="Bonito G."/>
        </authorList>
    </citation>
    <scope>NUCLEOTIDE SEQUENCE</scope>
    <source>
        <strain evidence="4">BC1065</strain>
    </source>
</reference>